<dbReference type="InterPro" id="IPR010998">
    <property type="entry name" value="Integrase_recombinase_N"/>
</dbReference>
<evidence type="ECO:0000256" key="5">
    <source>
        <dbReference type="PROSITE-ProRule" id="PRU01248"/>
    </source>
</evidence>
<reference evidence="8 9" key="1">
    <citation type="submission" date="2022-07" db="EMBL/GenBank/DDBJ databases">
        <title>Genome stability of Gluconacetobacter entanii AV429.</title>
        <authorList>
            <person name="Trcek J."/>
            <person name="Cepec E."/>
        </authorList>
    </citation>
    <scope>NUCLEOTIDE SEQUENCE [LARGE SCALE GENOMIC DNA]</scope>
    <source>
        <strain evidence="8 9">AV429_2022</strain>
    </source>
</reference>
<evidence type="ECO:0000313" key="9">
    <source>
        <dbReference type="Proteomes" id="UP001526337"/>
    </source>
</evidence>
<dbReference type="RefSeq" id="WP_265176063.1">
    <property type="nucleotide sequence ID" value="NZ_JABJWD010000020.1"/>
</dbReference>
<dbReference type="InterPro" id="IPR013762">
    <property type="entry name" value="Integrase-like_cat_sf"/>
</dbReference>
<dbReference type="InterPro" id="IPR044068">
    <property type="entry name" value="CB"/>
</dbReference>
<sequence length="352" mass="39704">MTIIRLKYVHRFKDRYGKTRYYFRRSGQKQRRLPDASDPSFLTAYDAAMNDQAVPQRPAHIPSGSVSDLIGRWYETPHFKGLGTSTQQVYRRLLERMRAEKYAGLPVSEMQPANVRYLLQEQSNSPTTANRMLRLWGMLMQYAIDLGWRDTDPTVGVKRVKIRSVGIHSWTDDEISQYERFWPSGSKPRLALALLLYTGQRRSDAVRMGPSDMTQGAIRVKQVKTGAQLMIPVHPALEIELGAWTDCGAGTFLATDRGKPFSVNGFYNNFVSWCAEAGLPKGCSPHGLRKAAARRLAEAGCTTHQIAAITGHRTLSEIERYTRAVEQAKLAGDAMRRLEQIGKLRNEVGKLT</sequence>
<dbReference type="PANTHER" id="PTHR30349">
    <property type="entry name" value="PHAGE INTEGRASE-RELATED"/>
    <property type="match status" value="1"/>
</dbReference>
<dbReference type="PROSITE" id="PS51898">
    <property type="entry name" value="TYR_RECOMBINASE"/>
    <property type="match status" value="1"/>
</dbReference>
<keyword evidence="4" id="KW-0233">DNA recombination</keyword>
<proteinExistence type="inferred from homology"/>
<dbReference type="PANTHER" id="PTHR30349:SF41">
    <property type="entry name" value="INTEGRASE_RECOMBINASE PROTEIN MJ0367-RELATED"/>
    <property type="match status" value="1"/>
</dbReference>
<dbReference type="InterPro" id="IPR053876">
    <property type="entry name" value="Phage_int_M"/>
</dbReference>
<protein>
    <submittedName>
        <fullName evidence="8">Tyrosine-type recombinase/integrase</fullName>
    </submittedName>
</protein>
<dbReference type="Gene3D" id="1.10.443.10">
    <property type="entry name" value="Intergrase catalytic core"/>
    <property type="match status" value="1"/>
</dbReference>
<organism evidence="8 9">
    <name type="scientific">Gluconacetobacter entanii</name>
    <dbReference type="NCBI Taxonomy" id="108528"/>
    <lineage>
        <taxon>Bacteria</taxon>
        <taxon>Pseudomonadati</taxon>
        <taxon>Pseudomonadota</taxon>
        <taxon>Alphaproteobacteria</taxon>
        <taxon>Acetobacterales</taxon>
        <taxon>Acetobacteraceae</taxon>
        <taxon>Gluconacetobacter</taxon>
    </lineage>
</organism>
<evidence type="ECO:0000256" key="2">
    <source>
        <dbReference type="ARBA" id="ARBA00022908"/>
    </source>
</evidence>
<dbReference type="PROSITE" id="PS51900">
    <property type="entry name" value="CB"/>
    <property type="match status" value="1"/>
</dbReference>
<evidence type="ECO:0000256" key="4">
    <source>
        <dbReference type="ARBA" id="ARBA00023172"/>
    </source>
</evidence>
<name>A0ABT3K4T3_9PROT</name>
<comment type="caution">
    <text evidence="8">The sequence shown here is derived from an EMBL/GenBank/DDBJ whole genome shotgun (WGS) entry which is preliminary data.</text>
</comment>
<accession>A0ABT3K4T3</accession>
<evidence type="ECO:0000256" key="1">
    <source>
        <dbReference type="ARBA" id="ARBA00008857"/>
    </source>
</evidence>
<evidence type="ECO:0000313" key="8">
    <source>
        <dbReference type="EMBL" id="MCW4590419.1"/>
    </source>
</evidence>
<dbReference type="InterPro" id="IPR011010">
    <property type="entry name" value="DNA_brk_join_enz"/>
</dbReference>
<evidence type="ECO:0000259" key="6">
    <source>
        <dbReference type="PROSITE" id="PS51898"/>
    </source>
</evidence>
<evidence type="ECO:0000256" key="3">
    <source>
        <dbReference type="ARBA" id="ARBA00023125"/>
    </source>
</evidence>
<dbReference type="Proteomes" id="UP001526337">
    <property type="component" value="Unassembled WGS sequence"/>
</dbReference>
<dbReference type="Pfam" id="PF22022">
    <property type="entry name" value="Phage_int_M"/>
    <property type="match status" value="1"/>
</dbReference>
<dbReference type="InterPro" id="IPR002104">
    <property type="entry name" value="Integrase_catalytic"/>
</dbReference>
<dbReference type="EMBL" id="JANGSQ010000099">
    <property type="protein sequence ID" value="MCW4590419.1"/>
    <property type="molecule type" value="Genomic_DNA"/>
</dbReference>
<feature type="domain" description="Core-binding (CB)" evidence="7">
    <location>
        <begin position="64"/>
        <end position="144"/>
    </location>
</feature>
<dbReference type="InterPro" id="IPR050090">
    <property type="entry name" value="Tyrosine_recombinase_XerCD"/>
</dbReference>
<dbReference type="Gene3D" id="1.10.150.130">
    <property type="match status" value="1"/>
</dbReference>
<comment type="similarity">
    <text evidence="1">Belongs to the 'phage' integrase family.</text>
</comment>
<feature type="domain" description="Tyr recombinase" evidence="6">
    <location>
        <begin position="165"/>
        <end position="335"/>
    </location>
</feature>
<keyword evidence="2" id="KW-0229">DNA integration</keyword>
<keyword evidence="9" id="KW-1185">Reference proteome</keyword>
<dbReference type="Pfam" id="PF00589">
    <property type="entry name" value="Phage_integrase"/>
    <property type="match status" value="1"/>
</dbReference>
<dbReference type="SUPFAM" id="SSF56349">
    <property type="entry name" value="DNA breaking-rejoining enzymes"/>
    <property type="match status" value="1"/>
</dbReference>
<gene>
    <name evidence="8" type="ORF">NO263_07490</name>
</gene>
<keyword evidence="3 5" id="KW-0238">DNA-binding</keyword>
<evidence type="ECO:0000259" key="7">
    <source>
        <dbReference type="PROSITE" id="PS51900"/>
    </source>
</evidence>